<accession>A0A552EXF1</accession>
<dbReference type="Proteomes" id="UP000317708">
    <property type="component" value="Unassembled WGS sequence"/>
</dbReference>
<dbReference type="EMBL" id="SFBI01000067">
    <property type="protein sequence ID" value="TRU39139.1"/>
    <property type="molecule type" value="Genomic_DNA"/>
</dbReference>
<proteinExistence type="predicted"/>
<evidence type="ECO:0000313" key="1">
    <source>
        <dbReference type="EMBL" id="TRU39139.1"/>
    </source>
</evidence>
<name>A0A552EXF1_MICAE</name>
<reference evidence="1 2" key="1">
    <citation type="submission" date="2019-01" db="EMBL/GenBank/DDBJ databases">
        <title>Coherence of Microcystis species and biogeography revealed through population genomics.</title>
        <authorList>
            <person name="Perez-Carrascal O.M."/>
            <person name="Terrat Y."/>
            <person name="Giani A."/>
            <person name="Fortin N."/>
            <person name="Tromas N."/>
            <person name="Shapiro B.J."/>
        </authorList>
    </citation>
    <scope>NUCLEOTIDE SEQUENCE [LARGE SCALE GENOMIC DNA]</scope>
    <source>
        <strain evidence="1">Ma_MB_S_20031200_S102</strain>
    </source>
</reference>
<dbReference type="AlphaFoldDB" id="A0A552EXF1"/>
<sequence>MRCSPEYQLPESEKRVSDITFNKTSVTSGQPKLTYSNESINSLTQIEQLHHYFAAFKTSDKPQPELAIS</sequence>
<gene>
    <name evidence="1" type="ORF">EWV92_06700</name>
</gene>
<organism evidence="1 2">
    <name type="scientific">Microcystis aeruginosa Ma_MB_S_20031200_S102</name>
    <dbReference type="NCBI Taxonomy" id="2486254"/>
    <lineage>
        <taxon>Bacteria</taxon>
        <taxon>Bacillati</taxon>
        <taxon>Cyanobacteriota</taxon>
        <taxon>Cyanophyceae</taxon>
        <taxon>Oscillatoriophycideae</taxon>
        <taxon>Chroococcales</taxon>
        <taxon>Microcystaceae</taxon>
        <taxon>Microcystis</taxon>
    </lineage>
</organism>
<comment type="caution">
    <text evidence="1">The sequence shown here is derived from an EMBL/GenBank/DDBJ whole genome shotgun (WGS) entry which is preliminary data.</text>
</comment>
<protein>
    <submittedName>
        <fullName evidence="1">Uncharacterized protein</fullName>
    </submittedName>
</protein>
<evidence type="ECO:0000313" key="2">
    <source>
        <dbReference type="Proteomes" id="UP000317708"/>
    </source>
</evidence>